<proteinExistence type="predicted"/>
<evidence type="ECO:0000313" key="1">
    <source>
        <dbReference type="EMBL" id="SAL44687.1"/>
    </source>
</evidence>
<dbReference type="Proteomes" id="UP000054740">
    <property type="component" value="Unassembled WGS sequence"/>
</dbReference>
<accession>A0A158HKP1</accession>
<protein>
    <submittedName>
        <fullName evidence="1">Uncharacterized protein</fullName>
    </submittedName>
</protein>
<organism evidence="1 2">
    <name type="scientific">Caballeronia cordobensis</name>
    <name type="common">Burkholderia cordobensis</name>
    <dbReference type="NCBI Taxonomy" id="1353886"/>
    <lineage>
        <taxon>Bacteria</taxon>
        <taxon>Pseudomonadati</taxon>
        <taxon>Pseudomonadota</taxon>
        <taxon>Betaproteobacteria</taxon>
        <taxon>Burkholderiales</taxon>
        <taxon>Burkholderiaceae</taxon>
        <taxon>Caballeronia</taxon>
    </lineage>
</organism>
<dbReference type="EMBL" id="FCNY02000008">
    <property type="protein sequence ID" value="SAL44687.1"/>
    <property type="molecule type" value="Genomic_DNA"/>
</dbReference>
<keyword evidence="2" id="KW-1185">Reference proteome</keyword>
<name>A0A158HKP1_CABCO</name>
<evidence type="ECO:0000313" key="2">
    <source>
        <dbReference type="Proteomes" id="UP000054740"/>
    </source>
</evidence>
<gene>
    <name evidence="1" type="ORF">AWB70_03434</name>
</gene>
<sequence length="277" mass="28783">MKTRPVNSKAMDSQFDEWTKAVARKPTRRKTLQLISGGLFGALLTSLGRRSWAASSTSAAAPSASPPIGIEDNTAAASVQKGLSICRNQEYALCAGVRCFVYNNVAYCRCNLQFGDSVSRRLSYAGGDVCTFNAEGSGNGYVVSTFSVPPASAGPSGDRALYFCPPTSNSGAYASCDGGICFASTRGQSFPGLGRLGQDQIVCSCPIATGTSGSAAKVGHQIFGPYPCQASFFENCTSAVATGANGTIIYEGAPTGSYEIGALVLNGRPARFNMCFP</sequence>
<dbReference type="AlphaFoldDB" id="A0A158HKP1"/>
<reference evidence="2" key="1">
    <citation type="submission" date="2016-01" db="EMBL/GenBank/DDBJ databases">
        <authorList>
            <person name="Peeters C."/>
        </authorList>
    </citation>
    <scope>NUCLEOTIDE SEQUENCE [LARGE SCALE GENOMIC DNA]</scope>
</reference>
<dbReference type="RefSeq" id="WP_060854110.1">
    <property type="nucleotide sequence ID" value="NZ_FCNY02000008.1"/>
</dbReference>